<accession>A0AA36Y6Z1</accession>
<comment type="caution">
    <text evidence="2">The sequence shown here is derived from an EMBL/GenBank/DDBJ whole genome shotgun (WGS) entry which is preliminary data.</text>
</comment>
<dbReference type="GeneID" id="86939877"/>
<evidence type="ECO:0000313" key="2">
    <source>
        <dbReference type="EMBL" id="EHO18610.1"/>
    </source>
</evidence>
<reference evidence="2 3" key="1">
    <citation type="submission" date="2011-10" db="EMBL/GenBank/DDBJ databases">
        <title>The Genome Sequence of Lachnospiraceae bacterium ACC2.</title>
        <authorList>
            <consortium name="The Broad Institute Genome Sequencing Platform"/>
            <person name="Earl A."/>
            <person name="Ward D."/>
            <person name="Feldgarden M."/>
            <person name="Gevers D."/>
            <person name="Sizova M."/>
            <person name="Hazen A."/>
            <person name="Epstein S."/>
            <person name="Young S.K."/>
            <person name="Zeng Q."/>
            <person name="Gargeya S."/>
            <person name="Fitzgerald M."/>
            <person name="Haas B."/>
            <person name="Abouelleil A."/>
            <person name="Alvarado L."/>
            <person name="Arachchi H.M."/>
            <person name="Berlin A."/>
            <person name="Brown A."/>
            <person name="Chapman S.B."/>
            <person name="Chen Z."/>
            <person name="Dunbar C."/>
            <person name="Freedman E."/>
            <person name="Gearin G."/>
            <person name="Goldberg J."/>
            <person name="Griggs A."/>
            <person name="Gujja S."/>
            <person name="Heiman D."/>
            <person name="Howarth C."/>
            <person name="Larson L."/>
            <person name="Lui A."/>
            <person name="MacDonald P.J.P."/>
            <person name="Montmayeur A."/>
            <person name="Murphy C."/>
            <person name="Neiman D."/>
            <person name="Pearson M."/>
            <person name="Priest M."/>
            <person name="Roberts A."/>
            <person name="Saif S."/>
            <person name="Shea T."/>
            <person name="Shenoy N."/>
            <person name="Sisk P."/>
            <person name="Stolte C."/>
            <person name="Sykes S."/>
            <person name="Wortman J."/>
            <person name="Nusbaum C."/>
            <person name="Birren B."/>
        </authorList>
    </citation>
    <scope>NUCLEOTIDE SEQUENCE [LARGE SCALE GENOMIC DNA]</scope>
    <source>
        <strain evidence="2 3">ACC2</strain>
    </source>
</reference>
<dbReference type="EMBL" id="AGEL01000002">
    <property type="protein sequence ID" value="EHO18610.1"/>
    <property type="molecule type" value="Genomic_DNA"/>
</dbReference>
<feature type="transmembrane region" description="Helical" evidence="1">
    <location>
        <begin position="163"/>
        <end position="186"/>
    </location>
</feature>
<dbReference type="AlphaFoldDB" id="A0AA36Y6Z1"/>
<evidence type="ECO:0008006" key="4">
    <source>
        <dbReference type="Google" id="ProtNLM"/>
    </source>
</evidence>
<dbReference type="Pfam" id="PF09605">
    <property type="entry name" value="Trep_Strep"/>
    <property type="match status" value="1"/>
</dbReference>
<feature type="transmembrane region" description="Helical" evidence="1">
    <location>
        <begin position="81"/>
        <end position="104"/>
    </location>
</feature>
<gene>
    <name evidence="2" type="ORF">HMPREF9623_00078</name>
</gene>
<feature type="transmembrane region" description="Helical" evidence="1">
    <location>
        <begin position="116"/>
        <end position="136"/>
    </location>
</feature>
<evidence type="ECO:0000256" key="1">
    <source>
        <dbReference type="SAM" id="Phobius"/>
    </source>
</evidence>
<sequence length="200" mass="21968">MNTIKTEKLDTRDFITIGIFAAISLVIFFVIGGAAGMTLIGTVANIPITVFFTSIAYMLLVSKVRKRGTFLIMGTISALPGLMAANVIGVIASVVGWLMAEIVVSANHYKNKKVLIFAYVLGCTLHSAGYTLPMYLSNAQYLIDRQEIFHLTDEALAVYLKMFTWPMFFIMVALTVVTSFLGAVLSTRILKKHFEKAGLL</sequence>
<dbReference type="RefSeq" id="WP_009531913.1">
    <property type="nucleotide sequence ID" value="NZ_JH590861.1"/>
</dbReference>
<keyword evidence="1" id="KW-0812">Transmembrane</keyword>
<feature type="transmembrane region" description="Helical" evidence="1">
    <location>
        <begin position="39"/>
        <end position="61"/>
    </location>
</feature>
<proteinExistence type="predicted"/>
<dbReference type="Proteomes" id="UP000018466">
    <property type="component" value="Unassembled WGS sequence"/>
</dbReference>
<dbReference type="NCBIfam" id="TIGR02185">
    <property type="entry name" value="Trep_Strep"/>
    <property type="match status" value="1"/>
</dbReference>
<name>A0AA36Y6Z1_9FIRM</name>
<feature type="transmembrane region" description="Helical" evidence="1">
    <location>
        <begin position="14"/>
        <end position="32"/>
    </location>
</feature>
<protein>
    <recommendedName>
        <fullName evidence="4">TIGR02185 family protein</fullName>
    </recommendedName>
</protein>
<keyword evidence="1" id="KW-1133">Transmembrane helix</keyword>
<organism evidence="2 3">
    <name type="scientific">Stomatobaculum longum</name>
    <dbReference type="NCBI Taxonomy" id="796942"/>
    <lineage>
        <taxon>Bacteria</taxon>
        <taxon>Bacillati</taxon>
        <taxon>Bacillota</taxon>
        <taxon>Clostridia</taxon>
        <taxon>Lachnospirales</taxon>
        <taxon>Lachnospiraceae</taxon>
        <taxon>Stomatobaculum</taxon>
    </lineage>
</organism>
<dbReference type="InterPro" id="IPR011733">
    <property type="entry name" value="CHP02185_IM"/>
</dbReference>
<keyword evidence="1" id="KW-0472">Membrane</keyword>
<evidence type="ECO:0000313" key="3">
    <source>
        <dbReference type="Proteomes" id="UP000018466"/>
    </source>
</evidence>
<keyword evidence="3" id="KW-1185">Reference proteome</keyword>